<dbReference type="Gene3D" id="1.25.40.10">
    <property type="entry name" value="Tetratricopeptide repeat domain"/>
    <property type="match status" value="1"/>
</dbReference>
<sequence length="532" mass="58389">MDPTEPEQEPRNPREIDAFFHDDDNSSSEDSTVSSSSAQAQPPATTDIALMSPPPDKDLQLSPAPQPLSASAPGPDSDEDEEEMPDLYIPALIAPTMFLPIPNTDPLSTLLNKYIVPEERPIRDLTGEWQRNDFHSLVMSNSWRAIARMARDRLVASNPEEISTILPLWYLRLSCLARLRLFNQCTAECTNLYSVLSSIEPLSSRNYVFERLVPFELEVLHSRLKYWAGDSVGYLDTMYAMIKKCKLMAKAALEEGERERVKQLERERRGSVTVGIGGRNVKGPRGDGGTALAAMWKERGSRMALIIASQFIEMKEFTAATRLLAPLCTPFSPELRSAVGRIYLQAGLLEQALAEFNQVSESIANTATPSVSAVASPDGSPNPSRFGSQVSIASGNQSQGSGGRGGNIAQRHKNLVNMNAALMASAQGDWIRAEEILRGLVAINPNDFVAVNNLGVAMLSQGKLKEGIEVLEGALRRNPFEIVTTEPFLFNISTLYELRASHGMELKKDLLIQVAQLSGDGLRTTCLKMPTN</sequence>
<dbReference type="EMBL" id="WIUZ02000007">
    <property type="protein sequence ID" value="KAF9785199.1"/>
    <property type="molecule type" value="Genomic_DNA"/>
</dbReference>
<evidence type="ECO:0008006" key="4">
    <source>
        <dbReference type="Google" id="ProtNLM"/>
    </source>
</evidence>
<feature type="region of interest" description="Disordered" evidence="1">
    <location>
        <begin position="368"/>
        <end position="409"/>
    </location>
</feature>
<gene>
    <name evidence="2" type="ORF">BJ322DRAFT_1061869</name>
</gene>
<feature type="region of interest" description="Disordered" evidence="1">
    <location>
        <begin position="1"/>
        <end position="82"/>
    </location>
</feature>
<dbReference type="GO" id="GO:0005794">
    <property type="term" value="C:Golgi apparatus"/>
    <property type="evidence" value="ECO:0007669"/>
    <property type="project" value="TreeGrafter"/>
</dbReference>
<evidence type="ECO:0000256" key="1">
    <source>
        <dbReference type="SAM" id="MobiDB-lite"/>
    </source>
</evidence>
<dbReference type="Proteomes" id="UP000736335">
    <property type="component" value="Unassembled WGS sequence"/>
</dbReference>
<dbReference type="SUPFAM" id="SSF48452">
    <property type="entry name" value="TPR-like"/>
    <property type="match status" value="1"/>
</dbReference>
<organism evidence="2 3">
    <name type="scientific">Thelephora terrestris</name>
    <dbReference type="NCBI Taxonomy" id="56493"/>
    <lineage>
        <taxon>Eukaryota</taxon>
        <taxon>Fungi</taxon>
        <taxon>Dikarya</taxon>
        <taxon>Basidiomycota</taxon>
        <taxon>Agaricomycotina</taxon>
        <taxon>Agaricomycetes</taxon>
        <taxon>Thelephorales</taxon>
        <taxon>Thelephoraceae</taxon>
        <taxon>Thelephora</taxon>
    </lineage>
</organism>
<dbReference type="PANTHER" id="PTHR21581:SF6">
    <property type="entry name" value="TRAFFICKING PROTEIN PARTICLE COMPLEX SUBUNIT 12"/>
    <property type="match status" value="1"/>
</dbReference>
<dbReference type="InterPro" id="IPR011990">
    <property type="entry name" value="TPR-like_helical_dom_sf"/>
</dbReference>
<feature type="compositionally biased region" description="Low complexity" evidence="1">
    <location>
        <begin position="60"/>
        <end position="75"/>
    </location>
</feature>
<evidence type="ECO:0000313" key="2">
    <source>
        <dbReference type="EMBL" id="KAF9785199.1"/>
    </source>
</evidence>
<evidence type="ECO:0000313" key="3">
    <source>
        <dbReference type="Proteomes" id="UP000736335"/>
    </source>
</evidence>
<comment type="caution">
    <text evidence="2">The sequence shown here is derived from an EMBL/GenBank/DDBJ whole genome shotgun (WGS) entry which is preliminary data.</text>
</comment>
<dbReference type="GO" id="GO:0030008">
    <property type="term" value="C:TRAPP complex"/>
    <property type="evidence" value="ECO:0007669"/>
    <property type="project" value="TreeGrafter"/>
</dbReference>
<dbReference type="OrthoDB" id="428342at2759"/>
<reference evidence="2" key="1">
    <citation type="journal article" date="2020" name="Nat. Commun.">
        <title>Large-scale genome sequencing of mycorrhizal fungi provides insights into the early evolution of symbiotic traits.</title>
        <authorList>
            <person name="Miyauchi S."/>
            <person name="Kiss E."/>
            <person name="Kuo A."/>
            <person name="Drula E."/>
            <person name="Kohler A."/>
            <person name="Sanchez-Garcia M."/>
            <person name="Morin E."/>
            <person name="Andreopoulos B."/>
            <person name="Barry K.W."/>
            <person name="Bonito G."/>
            <person name="Buee M."/>
            <person name="Carver A."/>
            <person name="Chen C."/>
            <person name="Cichocki N."/>
            <person name="Clum A."/>
            <person name="Culley D."/>
            <person name="Crous P.W."/>
            <person name="Fauchery L."/>
            <person name="Girlanda M."/>
            <person name="Hayes R.D."/>
            <person name="Keri Z."/>
            <person name="LaButti K."/>
            <person name="Lipzen A."/>
            <person name="Lombard V."/>
            <person name="Magnuson J."/>
            <person name="Maillard F."/>
            <person name="Murat C."/>
            <person name="Nolan M."/>
            <person name="Ohm R.A."/>
            <person name="Pangilinan J."/>
            <person name="Pereira M.F."/>
            <person name="Perotto S."/>
            <person name="Peter M."/>
            <person name="Pfister S."/>
            <person name="Riley R."/>
            <person name="Sitrit Y."/>
            <person name="Stielow J.B."/>
            <person name="Szollosi G."/>
            <person name="Zifcakova L."/>
            <person name="Stursova M."/>
            <person name="Spatafora J.W."/>
            <person name="Tedersoo L."/>
            <person name="Vaario L.M."/>
            <person name="Yamada A."/>
            <person name="Yan M."/>
            <person name="Wang P."/>
            <person name="Xu J."/>
            <person name="Bruns T."/>
            <person name="Baldrian P."/>
            <person name="Vilgalys R."/>
            <person name="Dunand C."/>
            <person name="Henrissat B."/>
            <person name="Grigoriev I.V."/>
            <person name="Hibbett D."/>
            <person name="Nagy L.G."/>
            <person name="Martin F.M."/>
        </authorList>
    </citation>
    <scope>NUCLEOTIDE SEQUENCE</scope>
    <source>
        <strain evidence="2">UH-Tt-Lm1</strain>
    </source>
</reference>
<feature type="compositionally biased region" description="Basic and acidic residues" evidence="1">
    <location>
        <begin position="8"/>
        <end position="24"/>
    </location>
</feature>
<keyword evidence="3" id="KW-1185">Reference proteome</keyword>
<feature type="compositionally biased region" description="Low complexity" evidence="1">
    <location>
        <begin position="28"/>
        <end position="37"/>
    </location>
</feature>
<proteinExistence type="predicted"/>
<dbReference type="PANTHER" id="PTHR21581">
    <property type="entry name" value="D-ALANYL-D-ALANINE CARBOXYPEPTIDASE"/>
    <property type="match status" value="1"/>
</dbReference>
<dbReference type="AlphaFoldDB" id="A0A9P6HDW3"/>
<protein>
    <recommendedName>
        <fullName evidence="4">Trafficking protein particle complex subunit 12</fullName>
    </recommendedName>
</protein>
<accession>A0A9P6HDW3</accession>
<reference evidence="2" key="2">
    <citation type="submission" date="2020-11" db="EMBL/GenBank/DDBJ databases">
        <authorList>
            <consortium name="DOE Joint Genome Institute"/>
            <person name="Kuo A."/>
            <person name="Miyauchi S."/>
            <person name="Kiss E."/>
            <person name="Drula E."/>
            <person name="Kohler A."/>
            <person name="Sanchez-Garcia M."/>
            <person name="Andreopoulos B."/>
            <person name="Barry K.W."/>
            <person name="Bonito G."/>
            <person name="Buee M."/>
            <person name="Carver A."/>
            <person name="Chen C."/>
            <person name="Cichocki N."/>
            <person name="Clum A."/>
            <person name="Culley D."/>
            <person name="Crous P.W."/>
            <person name="Fauchery L."/>
            <person name="Girlanda M."/>
            <person name="Hayes R."/>
            <person name="Keri Z."/>
            <person name="Labutti K."/>
            <person name="Lipzen A."/>
            <person name="Lombard V."/>
            <person name="Magnuson J."/>
            <person name="Maillard F."/>
            <person name="Morin E."/>
            <person name="Murat C."/>
            <person name="Nolan M."/>
            <person name="Ohm R."/>
            <person name="Pangilinan J."/>
            <person name="Pereira M."/>
            <person name="Perotto S."/>
            <person name="Peter M."/>
            <person name="Riley R."/>
            <person name="Sitrit Y."/>
            <person name="Stielow B."/>
            <person name="Szollosi G."/>
            <person name="Zifcakova L."/>
            <person name="Stursova M."/>
            <person name="Spatafora J.W."/>
            <person name="Tedersoo L."/>
            <person name="Vaario L.-M."/>
            <person name="Yamada A."/>
            <person name="Yan M."/>
            <person name="Wang P."/>
            <person name="Xu J."/>
            <person name="Bruns T."/>
            <person name="Baldrian P."/>
            <person name="Vilgalys R."/>
            <person name="Henrissat B."/>
            <person name="Grigoriev I.V."/>
            <person name="Hibbett D."/>
            <person name="Nagy L.G."/>
            <person name="Martin F.M."/>
        </authorList>
    </citation>
    <scope>NUCLEOTIDE SEQUENCE</scope>
    <source>
        <strain evidence="2">UH-Tt-Lm1</strain>
    </source>
</reference>
<feature type="compositionally biased region" description="Polar residues" evidence="1">
    <location>
        <begin position="368"/>
        <end position="390"/>
    </location>
</feature>
<name>A0A9P6HDW3_9AGAM</name>